<evidence type="ECO:0000259" key="4">
    <source>
        <dbReference type="PROSITE" id="PS50076"/>
    </source>
</evidence>
<dbReference type="InterPro" id="IPR036869">
    <property type="entry name" value="J_dom_sf"/>
</dbReference>
<feature type="domain" description="J" evidence="4">
    <location>
        <begin position="262"/>
        <end position="328"/>
    </location>
</feature>
<dbReference type="EMBL" id="WHNW01000004">
    <property type="protein sequence ID" value="MPV86103.1"/>
    <property type="molecule type" value="Genomic_DNA"/>
</dbReference>
<evidence type="ECO:0000313" key="5">
    <source>
        <dbReference type="EMBL" id="MPV86103.1"/>
    </source>
</evidence>
<keyword evidence="2" id="KW-0175">Coiled coil</keyword>
<dbReference type="InterPro" id="IPR029024">
    <property type="entry name" value="TerB-like"/>
</dbReference>
<dbReference type="InParanoid" id="A0A6N7EW33"/>
<evidence type="ECO:0000256" key="3">
    <source>
        <dbReference type="SAM" id="Phobius"/>
    </source>
</evidence>
<dbReference type="SMART" id="SM00271">
    <property type="entry name" value="DnaJ"/>
    <property type="match status" value="1"/>
</dbReference>
<dbReference type="SUPFAM" id="SSF46565">
    <property type="entry name" value="Chaperone J-domain"/>
    <property type="match status" value="1"/>
</dbReference>
<feature type="coiled-coil region" evidence="2">
    <location>
        <begin position="225"/>
        <end position="252"/>
    </location>
</feature>
<dbReference type="InterPro" id="IPR001623">
    <property type="entry name" value="DnaJ_domain"/>
</dbReference>
<dbReference type="RefSeq" id="WP_152810023.1">
    <property type="nucleotide sequence ID" value="NZ_WHNW01000004.1"/>
</dbReference>
<dbReference type="Proteomes" id="UP000471298">
    <property type="component" value="Unassembled WGS sequence"/>
</dbReference>
<comment type="caution">
    <text evidence="5">The sequence shown here is derived from an EMBL/GenBank/DDBJ whole genome shotgun (WGS) entry which is preliminary data.</text>
</comment>
<dbReference type="Gene3D" id="1.10.287.110">
    <property type="entry name" value="DnaJ domain"/>
    <property type="match status" value="1"/>
</dbReference>
<dbReference type="AlphaFoldDB" id="A0A6N7EW33"/>
<dbReference type="FunCoup" id="A0A6N7EW33">
    <property type="interactions" value="66"/>
</dbReference>
<name>A0A6N7EW33_9GAMM</name>
<accession>A0A6N7EW33</accession>
<dbReference type="CDD" id="cd06257">
    <property type="entry name" value="DnaJ"/>
    <property type="match status" value="1"/>
</dbReference>
<dbReference type="Pfam" id="PF00226">
    <property type="entry name" value="DnaJ"/>
    <property type="match status" value="1"/>
</dbReference>
<keyword evidence="3" id="KW-0812">Transmembrane</keyword>
<gene>
    <name evidence="5" type="ORF">GCU85_05070</name>
</gene>
<dbReference type="PROSITE" id="PS51257">
    <property type="entry name" value="PROKAR_LIPOPROTEIN"/>
    <property type="match status" value="1"/>
</dbReference>
<keyword evidence="6" id="KW-1185">Reference proteome</keyword>
<evidence type="ECO:0000256" key="1">
    <source>
        <dbReference type="ARBA" id="ARBA00023186"/>
    </source>
</evidence>
<dbReference type="Gene3D" id="1.10.3680.10">
    <property type="entry name" value="TerB-like"/>
    <property type="match status" value="1"/>
</dbReference>
<keyword evidence="1" id="KW-0143">Chaperone</keyword>
<proteinExistence type="predicted"/>
<feature type="transmembrane region" description="Helical" evidence="3">
    <location>
        <begin position="32"/>
        <end position="54"/>
    </location>
</feature>
<evidence type="ECO:0000256" key="2">
    <source>
        <dbReference type="SAM" id="Coils"/>
    </source>
</evidence>
<organism evidence="5 6">
    <name type="scientific">Ostreibacterium oceani</name>
    <dbReference type="NCBI Taxonomy" id="2654998"/>
    <lineage>
        <taxon>Bacteria</taxon>
        <taxon>Pseudomonadati</taxon>
        <taxon>Pseudomonadota</taxon>
        <taxon>Gammaproteobacteria</taxon>
        <taxon>Cardiobacteriales</taxon>
        <taxon>Ostreibacteriaceae</taxon>
        <taxon>Ostreibacterium</taxon>
    </lineage>
</organism>
<dbReference type="PRINTS" id="PR00625">
    <property type="entry name" value="JDOMAIN"/>
</dbReference>
<reference evidence="5 6" key="1">
    <citation type="submission" date="2019-10" db="EMBL/GenBank/DDBJ databases">
        <title>Cardiobacteriales fam. a chemoheterotrophic member of the order Cardiobacteriales, and proposal of Cardiobacteriales fam. nov.</title>
        <authorList>
            <person name="Wang C."/>
        </authorList>
    </citation>
    <scope>NUCLEOTIDE SEQUENCE [LARGE SCALE GENOMIC DNA]</scope>
    <source>
        <strain evidence="5 6">ML27</strain>
    </source>
</reference>
<protein>
    <submittedName>
        <fullName evidence="5">DnaJ domain-containing protein</fullName>
    </submittedName>
</protein>
<dbReference type="PROSITE" id="PS50076">
    <property type="entry name" value="DNAJ_2"/>
    <property type="match status" value="1"/>
</dbReference>
<sequence>MLKPTLSGLIILTACALAISPSVLNTFTGSALWLWLLFCLGLGASAHWLSDWIVGQLETQRDSPILQKKQAQLKANQRQRERRLYSQQDIGFYYFKSTFLFAGHIAASDGEICQHEQAHLDDIMARLQLDRPRIDAATRYFHEGAAADFDTNAAIETFIEYCEMTPALCDAFLETQFSFAYASQNTQFPEYHILKLLSQRLGFQDKYQHLLDEFRLGAFTAANAAAEKRAEAHRRERDKRRFEAEKARLDKQLTPKARRLKLALAILGLDDSATPTQIKRAYREQIKRHHPDNLIASGYPADLLTEATQRSVDINRAYDLLKKHYQFR</sequence>
<keyword evidence="3" id="KW-1133">Transmembrane helix</keyword>
<evidence type="ECO:0000313" key="6">
    <source>
        <dbReference type="Proteomes" id="UP000471298"/>
    </source>
</evidence>
<dbReference type="SUPFAM" id="SSF158682">
    <property type="entry name" value="TerB-like"/>
    <property type="match status" value="1"/>
</dbReference>
<keyword evidence="3" id="KW-0472">Membrane</keyword>